<feature type="domain" description="Splicing factor Cactin C-terminal" evidence="4">
    <location>
        <begin position="394"/>
        <end position="521"/>
    </location>
</feature>
<keyword evidence="7" id="KW-1185">Reference proteome</keyword>
<evidence type="ECO:0000256" key="2">
    <source>
        <dbReference type="ARBA" id="ARBA00034534"/>
    </source>
</evidence>
<dbReference type="GO" id="GO:0045292">
    <property type="term" value="P:mRNA cis splicing, via spliceosome"/>
    <property type="evidence" value="ECO:0007669"/>
    <property type="project" value="TreeGrafter"/>
</dbReference>
<dbReference type="PANTHER" id="PTHR21737">
    <property type="entry name" value="POLYGLUTAMINE BINDING PROTEIN 1/MARVEL MEMBRANE-ASSOCIATING DOMAIN CONTAINING 3"/>
    <property type="match status" value="1"/>
</dbReference>
<comment type="caution">
    <text evidence="6">The sequence shown here is derived from an EMBL/GenBank/DDBJ whole genome shotgun (WGS) entry which is preliminary data.</text>
</comment>
<sequence length="521" mass="60199">MLLVREQNKEKKRVGSSSRGIKKLKTTTQHSSSSSSSVVDDDDSSSSSKKKSSPFGDSNLNSGGRFVWWKKIERDQGRRRRVGSVEYSEEEEMAAEIAKLRKRREERAVEKDRSEEEMAILAREGAKAGFQEDWEKKEEEFDFHQRKLRIRRKATHDQTPTPTTHDTDIDIDIAYWEALLVVCSWELADAAQRRSKDQELLLAQEESRFLHSSIDPDVTNLLQGKTSVELEALGTRIQSLMSSGTAKDTVEFWEVVLRRLRIYKAKACLKEIHHAQMMLRRKQYLQPHPEVERPSTAAASECADELQQHSTEEAGDIDHHEHEHDTAEYEAAGSFSPELFHGGDDNVEDAAMDPEVEDRATGILENKRGGDALFGGSGAAELTLLDSQSQAYWWHGKYRPRKPKYFNRVHTGYEWNKYNRTHYDHDNPPPKFVKGYKFDIFYPDLFDKTKAPTYTVEKDEERSNGEETCILTFHAGPPYQDIAFGIMNKDWDRSPKNGFKSTFERGILHLYFNFKRYPYRR</sequence>
<evidence type="ECO:0000259" key="4">
    <source>
        <dbReference type="Pfam" id="PF09732"/>
    </source>
</evidence>
<dbReference type="Pfam" id="PF10312">
    <property type="entry name" value="Cactin_mid"/>
    <property type="match status" value="1"/>
</dbReference>
<dbReference type="AlphaFoldDB" id="A0A9Q0G4L3"/>
<reference evidence="6" key="1">
    <citation type="submission" date="2022-02" db="EMBL/GenBank/DDBJ databases">
        <authorList>
            <person name="Henning P.M."/>
            <person name="McCubbin A.G."/>
            <person name="Shore J.S."/>
        </authorList>
    </citation>
    <scope>NUCLEOTIDE SEQUENCE</scope>
    <source>
        <strain evidence="6">F60SS</strain>
        <tissue evidence="6">Leaves</tissue>
    </source>
</reference>
<organism evidence="6 7">
    <name type="scientific">Turnera subulata</name>
    <dbReference type="NCBI Taxonomy" id="218843"/>
    <lineage>
        <taxon>Eukaryota</taxon>
        <taxon>Viridiplantae</taxon>
        <taxon>Streptophyta</taxon>
        <taxon>Embryophyta</taxon>
        <taxon>Tracheophyta</taxon>
        <taxon>Spermatophyta</taxon>
        <taxon>Magnoliopsida</taxon>
        <taxon>eudicotyledons</taxon>
        <taxon>Gunneridae</taxon>
        <taxon>Pentapetalae</taxon>
        <taxon>rosids</taxon>
        <taxon>fabids</taxon>
        <taxon>Malpighiales</taxon>
        <taxon>Passifloraceae</taxon>
        <taxon>Turnera</taxon>
    </lineage>
</organism>
<dbReference type="GO" id="GO:0005737">
    <property type="term" value="C:cytoplasm"/>
    <property type="evidence" value="ECO:0007669"/>
    <property type="project" value="TreeGrafter"/>
</dbReference>
<proteinExistence type="inferred from homology"/>
<gene>
    <name evidence="6" type="ORF">Tsubulata_041685</name>
</gene>
<dbReference type="InterPro" id="IPR018816">
    <property type="entry name" value="Cactin_central"/>
</dbReference>
<feature type="compositionally biased region" description="Basic and acidic residues" evidence="3">
    <location>
        <begin position="306"/>
        <end position="327"/>
    </location>
</feature>
<feature type="domain" description="Splicing factor cactin central" evidence="5">
    <location>
        <begin position="171"/>
        <end position="273"/>
    </location>
</feature>
<dbReference type="Pfam" id="PF09732">
    <property type="entry name" value="CactinC_cactus"/>
    <property type="match status" value="1"/>
</dbReference>
<evidence type="ECO:0000259" key="5">
    <source>
        <dbReference type="Pfam" id="PF10312"/>
    </source>
</evidence>
<name>A0A9Q0G4L3_9ROSI</name>
<feature type="region of interest" description="Disordered" evidence="3">
    <location>
        <begin position="288"/>
        <end position="329"/>
    </location>
</feature>
<dbReference type="InterPro" id="IPR019134">
    <property type="entry name" value="Cactin_C"/>
</dbReference>
<evidence type="ECO:0000256" key="3">
    <source>
        <dbReference type="SAM" id="MobiDB-lite"/>
    </source>
</evidence>
<evidence type="ECO:0000256" key="1">
    <source>
        <dbReference type="ARBA" id="ARBA00006895"/>
    </source>
</evidence>
<feature type="compositionally biased region" description="Basic residues" evidence="3">
    <location>
        <begin position="10"/>
        <end position="25"/>
    </location>
</feature>
<comment type="similarity">
    <text evidence="1">Belongs to the CACTIN family.</text>
</comment>
<protein>
    <recommendedName>
        <fullName evidence="2">Splicing factor Cactin</fullName>
    </recommendedName>
</protein>
<dbReference type="GO" id="GO:0005681">
    <property type="term" value="C:spliceosomal complex"/>
    <property type="evidence" value="ECO:0007669"/>
    <property type="project" value="TreeGrafter"/>
</dbReference>
<reference evidence="6" key="2">
    <citation type="journal article" date="2023" name="Plants (Basel)">
        <title>Annotation of the Turnera subulata (Passifloraceae) Draft Genome Reveals the S-Locus Evolved after the Divergence of Turneroideae from Passifloroideae in a Stepwise Manner.</title>
        <authorList>
            <person name="Henning P.M."/>
            <person name="Roalson E.H."/>
            <person name="Mir W."/>
            <person name="McCubbin A.G."/>
            <person name="Shore J.S."/>
        </authorList>
    </citation>
    <scope>NUCLEOTIDE SEQUENCE</scope>
    <source>
        <strain evidence="6">F60SS</strain>
    </source>
</reference>
<evidence type="ECO:0000313" key="7">
    <source>
        <dbReference type="Proteomes" id="UP001141552"/>
    </source>
</evidence>
<dbReference type="OrthoDB" id="265955at2759"/>
<dbReference type="PANTHER" id="PTHR21737:SF4">
    <property type="entry name" value="SPLICING FACTOR CACTIN"/>
    <property type="match status" value="1"/>
</dbReference>
<dbReference type="EMBL" id="JAKUCV010002230">
    <property type="protein sequence ID" value="KAJ4843454.1"/>
    <property type="molecule type" value="Genomic_DNA"/>
</dbReference>
<dbReference type="Proteomes" id="UP001141552">
    <property type="component" value="Unassembled WGS sequence"/>
</dbReference>
<dbReference type="SMART" id="SM01050">
    <property type="entry name" value="CactinC_cactus"/>
    <property type="match status" value="1"/>
</dbReference>
<feature type="region of interest" description="Disordered" evidence="3">
    <location>
        <begin position="1"/>
        <end position="63"/>
    </location>
</feature>
<accession>A0A9Q0G4L3</accession>
<evidence type="ECO:0000313" key="6">
    <source>
        <dbReference type="EMBL" id="KAJ4843454.1"/>
    </source>
</evidence>